<feature type="transmembrane region" description="Helical" evidence="11">
    <location>
        <begin position="193"/>
        <end position="214"/>
    </location>
</feature>
<dbReference type="Proteomes" id="UP001465755">
    <property type="component" value="Unassembled WGS sequence"/>
</dbReference>
<dbReference type="Pfam" id="PF09753">
    <property type="entry name" value="Use1"/>
    <property type="match status" value="1"/>
</dbReference>
<feature type="compositionally biased region" description="Pro residues" evidence="10">
    <location>
        <begin position="77"/>
        <end position="88"/>
    </location>
</feature>
<evidence type="ECO:0000256" key="10">
    <source>
        <dbReference type="SAM" id="MobiDB-lite"/>
    </source>
</evidence>
<keyword evidence="8 11" id="KW-1133">Transmembrane helix</keyword>
<feature type="region of interest" description="Disordered" evidence="10">
    <location>
        <begin position="62"/>
        <end position="102"/>
    </location>
</feature>
<dbReference type="GO" id="GO:0031201">
    <property type="term" value="C:SNARE complex"/>
    <property type="evidence" value="ECO:0007669"/>
    <property type="project" value="TreeGrafter"/>
</dbReference>
<dbReference type="GO" id="GO:0005484">
    <property type="term" value="F:SNAP receptor activity"/>
    <property type="evidence" value="ECO:0007669"/>
    <property type="project" value="TreeGrafter"/>
</dbReference>
<organism evidence="12 13">
    <name type="scientific">Symbiochloris irregularis</name>
    <dbReference type="NCBI Taxonomy" id="706552"/>
    <lineage>
        <taxon>Eukaryota</taxon>
        <taxon>Viridiplantae</taxon>
        <taxon>Chlorophyta</taxon>
        <taxon>core chlorophytes</taxon>
        <taxon>Trebouxiophyceae</taxon>
        <taxon>Trebouxiales</taxon>
        <taxon>Trebouxiaceae</taxon>
        <taxon>Symbiochloris</taxon>
    </lineage>
</organism>
<evidence type="ECO:0000256" key="1">
    <source>
        <dbReference type="ARBA" id="ARBA00004163"/>
    </source>
</evidence>
<dbReference type="PANTHER" id="PTHR13050:SF7">
    <property type="entry name" value="VESICLE TRANSPORT PROTEIN USE1"/>
    <property type="match status" value="1"/>
</dbReference>
<dbReference type="EMBL" id="JALJOQ010000160">
    <property type="protein sequence ID" value="KAK9792687.1"/>
    <property type="molecule type" value="Genomic_DNA"/>
</dbReference>
<dbReference type="AlphaFoldDB" id="A0AAW1NNC5"/>
<evidence type="ECO:0000313" key="12">
    <source>
        <dbReference type="EMBL" id="KAK9792687.1"/>
    </source>
</evidence>
<evidence type="ECO:0000256" key="2">
    <source>
        <dbReference type="ARBA" id="ARBA00007891"/>
    </source>
</evidence>
<comment type="similarity">
    <text evidence="2">Belongs to the USE1 family.</text>
</comment>
<dbReference type="InterPro" id="IPR019150">
    <property type="entry name" value="Vesicle_transport_protein_Use1"/>
</dbReference>
<keyword evidence="9 11" id="KW-0472">Membrane</keyword>
<evidence type="ECO:0000313" key="13">
    <source>
        <dbReference type="Proteomes" id="UP001465755"/>
    </source>
</evidence>
<keyword evidence="7" id="KW-0653">Protein transport</keyword>
<keyword evidence="13" id="KW-1185">Reference proteome</keyword>
<keyword evidence="3" id="KW-0813">Transport</keyword>
<keyword evidence="4 11" id="KW-0812">Transmembrane</keyword>
<keyword evidence="6" id="KW-0931">ER-Golgi transport</keyword>
<evidence type="ECO:0000256" key="4">
    <source>
        <dbReference type="ARBA" id="ARBA00022692"/>
    </source>
</evidence>
<accession>A0AAW1NNC5</accession>
<protein>
    <recommendedName>
        <fullName evidence="14">Vesicle transport protein USE1</fullName>
    </recommendedName>
</protein>
<evidence type="ECO:0000256" key="7">
    <source>
        <dbReference type="ARBA" id="ARBA00022927"/>
    </source>
</evidence>
<reference evidence="12 13" key="1">
    <citation type="journal article" date="2024" name="Nat. Commun.">
        <title>Phylogenomics reveals the evolutionary origins of lichenization in chlorophyte algae.</title>
        <authorList>
            <person name="Puginier C."/>
            <person name="Libourel C."/>
            <person name="Otte J."/>
            <person name="Skaloud P."/>
            <person name="Haon M."/>
            <person name="Grisel S."/>
            <person name="Petersen M."/>
            <person name="Berrin J.G."/>
            <person name="Delaux P.M."/>
            <person name="Dal Grande F."/>
            <person name="Keller J."/>
        </authorList>
    </citation>
    <scope>NUCLEOTIDE SEQUENCE [LARGE SCALE GENOMIC DNA]</scope>
    <source>
        <strain evidence="12 13">SAG 2036</strain>
    </source>
</reference>
<evidence type="ECO:0000256" key="8">
    <source>
        <dbReference type="ARBA" id="ARBA00022989"/>
    </source>
</evidence>
<proteinExistence type="inferred from homology"/>
<gene>
    <name evidence="12" type="ORF">WJX73_000712</name>
</gene>
<dbReference type="PANTHER" id="PTHR13050">
    <property type="entry name" value="USE1-LIKE PROTEIN"/>
    <property type="match status" value="1"/>
</dbReference>
<evidence type="ECO:0000256" key="5">
    <source>
        <dbReference type="ARBA" id="ARBA00022824"/>
    </source>
</evidence>
<dbReference type="GO" id="GO:0005789">
    <property type="term" value="C:endoplasmic reticulum membrane"/>
    <property type="evidence" value="ECO:0007669"/>
    <property type="project" value="UniProtKB-SubCell"/>
</dbReference>
<evidence type="ECO:0000256" key="9">
    <source>
        <dbReference type="ARBA" id="ARBA00023136"/>
    </source>
</evidence>
<feature type="compositionally biased region" description="Low complexity" evidence="10">
    <location>
        <begin position="62"/>
        <end position="76"/>
    </location>
</feature>
<keyword evidence="5" id="KW-0256">Endoplasmic reticulum</keyword>
<sequence>MQNWRQSPIFHEYLDTLQELLADLEASGGRRCPKAVLKNYEHRVSRIAMKLQPKQVPAYCLPTQPQQHQQQQQSTVPAPPAAPIPPDAALPSSRQAQGAELRQRTAAVTSRVQLGEAAIGRVERQRDVQEALTEDLVGLAAGLKRNVKAMQAAVHDRGRLLEQADTALETNLAGAKQSSKQSNAVYKTNKRSFWFSLLVLLAVGLVFVGMYMFIKVTSMVGYTGKRVPR</sequence>
<evidence type="ECO:0000256" key="11">
    <source>
        <dbReference type="SAM" id="Phobius"/>
    </source>
</evidence>
<comment type="subcellular location">
    <subcellularLocation>
        <location evidence="1">Endoplasmic reticulum membrane</location>
        <topology evidence="1">Single-pass type IV membrane protein</topology>
    </subcellularLocation>
</comment>
<evidence type="ECO:0008006" key="14">
    <source>
        <dbReference type="Google" id="ProtNLM"/>
    </source>
</evidence>
<dbReference type="GO" id="GO:0015031">
    <property type="term" value="P:protein transport"/>
    <property type="evidence" value="ECO:0007669"/>
    <property type="project" value="UniProtKB-KW"/>
</dbReference>
<evidence type="ECO:0000256" key="3">
    <source>
        <dbReference type="ARBA" id="ARBA00022448"/>
    </source>
</evidence>
<dbReference type="GO" id="GO:0006890">
    <property type="term" value="P:retrograde vesicle-mediated transport, Golgi to endoplasmic reticulum"/>
    <property type="evidence" value="ECO:0007669"/>
    <property type="project" value="TreeGrafter"/>
</dbReference>
<name>A0AAW1NNC5_9CHLO</name>
<comment type="caution">
    <text evidence="12">The sequence shown here is derived from an EMBL/GenBank/DDBJ whole genome shotgun (WGS) entry which is preliminary data.</text>
</comment>
<evidence type="ECO:0000256" key="6">
    <source>
        <dbReference type="ARBA" id="ARBA00022892"/>
    </source>
</evidence>